<evidence type="ECO:0000256" key="1">
    <source>
        <dbReference type="ARBA" id="ARBA00008007"/>
    </source>
</evidence>
<evidence type="ECO:0000259" key="2">
    <source>
        <dbReference type="Pfam" id="PF00156"/>
    </source>
</evidence>
<protein>
    <submittedName>
        <fullName evidence="3">ComF family protein</fullName>
    </submittedName>
</protein>
<evidence type="ECO:0000313" key="3">
    <source>
        <dbReference type="EMBL" id="MFD2730965.1"/>
    </source>
</evidence>
<dbReference type="RefSeq" id="WP_379041694.1">
    <property type="nucleotide sequence ID" value="NZ_JBHSKW010000017.1"/>
</dbReference>
<dbReference type="PANTHER" id="PTHR47505:SF1">
    <property type="entry name" value="DNA UTILIZATION PROTEIN YHGH"/>
    <property type="match status" value="1"/>
</dbReference>
<proteinExistence type="inferred from homology"/>
<reference evidence="4" key="1">
    <citation type="journal article" date="2019" name="Int. J. Syst. Evol. Microbiol.">
        <title>The Global Catalogue of Microorganisms (GCM) 10K type strain sequencing project: providing services to taxonomists for standard genome sequencing and annotation.</title>
        <authorList>
            <consortium name="The Broad Institute Genomics Platform"/>
            <consortium name="The Broad Institute Genome Sequencing Center for Infectious Disease"/>
            <person name="Wu L."/>
            <person name="Ma J."/>
        </authorList>
    </citation>
    <scope>NUCLEOTIDE SEQUENCE [LARGE SCALE GENOMIC DNA]</scope>
    <source>
        <strain evidence="4">KCTC 42456</strain>
    </source>
</reference>
<dbReference type="Pfam" id="PF00156">
    <property type="entry name" value="Pribosyltran"/>
    <property type="match status" value="1"/>
</dbReference>
<dbReference type="InterPro" id="IPR051910">
    <property type="entry name" value="ComF/GntX_DNA_util-trans"/>
</dbReference>
<dbReference type="SUPFAM" id="SSF53271">
    <property type="entry name" value="PRTase-like"/>
    <property type="match status" value="1"/>
</dbReference>
<name>A0ABW5TQG0_9SPHI</name>
<dbReference type="PANTHER" id="PTHR47505">
    <property type="entry name" value="DNA UTILIZATION PROTEIN YHGH"/>
    <property type="match status" value="1"/>
</dbReference>
<dbReference type="Gene3D" id="3.40.50.2020">
    <property type="match status" value="1"/>
</dbReference>
<accession>A0ABW5TQG0</accession>
<feature type="domain" description="Phosphoribosyltransferase" evidence="2">
    <location>
        <begin position="137"/>
        <end position="225"/>
    </location>
</feature>
<evidence type="ECO:0000313" key="4">
    <source>
        <dbReference type="Proteomes" id="UP001597546"/>
    </source>
</evidence>
<keyword evidence="4" id="KW-1185">Reference proteome</keyword>
<gene>
    <name evidence="3" type="ORF">ACFSSE_04550</name>
</gene>
<organism evidence="3 4">
    <name type="scientific">Pedobacter alpinus</name>
    <dbReference type="NCBI Taxonomy" id="1590643"/>
    <lineage>
        <taxon>Bacteria</taxon>
        <taxon>Pseudomonadati</taxon>
        <taxon>Bacteroidota</taxon>
        <taxon>Sphingobacteriia</taxon>
        <taxon>Sphingobacteriales</taxon>
        <taxon>Sphingobacteriaceae</taxon>
        <taxon>Pedobacter</taxon>
    </lineage>
</organism>
<dbReference type="InterPro" id="IPR000836">
    <property type="entry name" value="PRTase_dom"/>
</dbReference>
<dbReference type="CDD" id="cd06223">
    <property type="entry name" value="PRTases_typeI"/>
    <property type="match status" value="1"/>
</dbReference>
<sequence>MNSIGRYISDFASLVFPKICHACGTSLAQSETHFCTTCIHQLPYTNFHLQPDNKLAKQFWGRVKVASAIAYLYFTKGGKVQNIMHQLKYNKQPQLGVALGKMYGEELKKNQLYQQAEAIIPVPLHPSKLKKRGYNQSETFANGLSEVLGIPVLSGILYRESQKDSQTMQSRSHRFDNMEKVFKANTQTIELNNVLLVDDTITTGATLEACIIALQDVGITQINIIGIAYTE</sequence>
<dbReference type="InterPro" id="IPR029057">
    <property type="entry name" value="PRTase-like"/>
</dbReference>
<comment type="similarity">
    <text evidence="1">Belongs to the ComF/GntX family.</text>
</comment>
<comment type="caution">
    <text evidence="3">The sequence shown here is derived from an EMBL/GenBank/DDBJ whole genome shotgun (WGS) entry which is preliminary data.</text>
</comment>
<dbReference type="EMBL" id="JBHULV010000013">
    <property type="protein sequence ID" value="MFD2730965.1"/>
    <property type="molecule type" value="Genomic_DNA"/>
</dbReference>
<dbReference type="Proteomes" id="UP001597546">
    <property type="component" value="Unassembled WGS sequence"/>
</dbReference>